<dbReference type="SMART" id="SM00385">
    <property type="entry name" value="CYCLIN"/>
    <property type="match status" value="1"/>
</dbReference>
<dbReference type="InterPro" id="IPR039361">
    <property type="entry name" value="Cyclin"/>
</dbReference>
<organism evidence="9 10">
    <name type="scientific">Miscanthus lutarioriparius</name>
    <dbReference type="NCBI Taxonomy" id="422564"/>
    <lineage>
        <taxon>Eukaryota</taxon>
        <taxon>Viridiplantae</taxon>
        <taxon>Streptophyta</taxon>
        <taxon>Embryophyta</taxon>
        <taxon>Tracheophyta</taxon>
        <taxon>Spermatophyta</taxon>
        <taxon>Magnoliopsida</taxon>
        <taxon>Liliopsida</taxon>
        <taxon>Poales</taxon>
        <taxon>Poaceae</taxon>
        <taxon>PACMAD clade</taxon>
        <taxon>Panicoideae</taxon>
        <taxon>Andropogonodae</taxon>
        <taxon>Andropogoneae</taxon>
        <taxon>Saccharinae</taxon>
        <taxon>Miscanthus</taxon>
    </lineage>
</organism>
<keyword evidence="2" id="KW-0132">Cell division</keyword>
<keyword evidence="3 5" id="KW-0195">Cyclin</keyword>
<dbReference type="CDD" id="cd20544">
    <property type="entry name" value="CYCLIN_AtCycD-like_rpt2"/>
    <property type="match status" value="1"/>
</dbReference>
<keyword evidence="4" id="KW-0131">Cell cycle</keyword>
<sequence length="376" mass="41310">MAELGAVARWRGLPSSSSGGRTWWHDPARTSLDLASGCGGEDPLLRRELLEVGSGLDGLDSAAGAVFPVDTNEAVSVWVEKEMDHQPQEGYAERLEREADWSPLGGETPWIGFARVINIEVNRFDALLEYGREMQEPIVKISNGPPLSFYLAVNYLDRFLSLYELPHDNPWMQQLLSVACLSLAAKMEETVVPLPVDLQVCDVKFEFEGKTIGRMEGLVMKTLKWRMQAVTPFTFIIYFLDKFSDGKPPSFALASRCAEIIIGTLKGSTFLSFRPSEIAAASALAAVSENQIAGFASVLSASEVPVNKEMIARCYELLQEQTLVKKRRHINGSPSVPESPIGVLDATCFSFRSEDATPSQSNNISSSNNLILCIVV</sequence>
<dbReference type="AlphaFoldDB" id="A0A811S0J6"/>
<dbReference type="InterPro" id="IPR013763">
    <property type="entry name" value="Cyclin-like_dom"/>
</dbReference>
<dbReference type="Gene3D" id="1.10.472.10">
    <property type="entry name" value="Cyclin-like"/>
    <property type="match status" value="2"/>
</dbReference>
<evidence type="ECO:0000256" key="5">
    <source>
        <dbReference type="RuleBase" id="RU000383"/>
    </source>
</evidence>
<dbReference type="InterPro" id="IPR006671">
    <property type="entry name" value="Cyclin_N"/>
</dbReference>
<proteinExistence type="inferred from homology"/>
<keyword evidence="10" id="KW-1185">Reference proteome</keyword>
<reference evidence="9" key="1">
    <citation type="submission" date="2020-10" db="EMBL/GenBank/DDBJ databases">
        <authorList>
            <person name="Han B."/>
            <person name="Lu T."/>
            <person name="Zhao Q."/>
            <person name="Huang X."/>
            <person name="Zhao Y."/>
        </authorList>
    </citation>
    <scope>NUCLEOTIDE SEQUENCE</scope>
</reference>
<dbReference type="Pfam" id="PF02984">
    <property type="entry name" value="Cyclin_C"/>
    <property type="match status" value="1"/>
</dbReference>
<feature type="domain" description="Cyclin C-terminal" evidence="8">
    <location>
        <begin position="230"/>
        <end position="340"/>
    </location>
</feature>
<gene>
    <name evidence="9" type="ORF">NCGR_LOCUS58691</name>
</gene>
<feature type="domain" description="Cyclin-like" evidence="7">
    <location>
        <begin position="125"/>
        <end position="221"/>
    </location>
</feature>
<dbReference type="Proteomes" id="UP000604825">
    <property type="component" value="Unassembled WGS sequence"/>
</dbReference>
<evidence type="ECO:0000256" key="6">
    <source>
        <dbReference type="SAM" id="MobiDB-lite"/>
    </source>
</evidence>
<evidence type="ECO:0000313" key="9">
    <source>
        <dbReference type="EMBL" id="CAD6334593.1"/>
    </source>
</evidence>
<dbReference type="SMART" id="SM01332">
    <property type="entry name" value="Cyclin_C"/>
    <property type="match status" value="1"/>
</dbReference>
<evidence type="ECO:0000256" key="2">
    <source>
        <dbReference type="ARBA" id="ARBA00022618"/>
    </source>
</evidence>
<dbReference type="FunFam" id="1.10.472.10:FF:000060">
    <property type="entry name" value="D6-type cyclin"/>
    <property type="match status" value="1"/>
</dbReference>
<dbReference type="SUPFAM" id="SSF47954">
    <property type="entry name" value="Cyclin-like"/>
    <property type="match status" value="1"/>
</dbReference>
<evidence type="ECO:0000256" key="1">
    <source>
        <dbReference type="ARBA" id="ARBA00009065"/>
    </source>
</evidence>
<name>A0A811S0J6_9POAL</name>
<evidence type="ECO:0000256" key="4">
    <source>
        <dbReference type="ARBA" id="ARBA00023306"/>
    </source>
</evidence>
<evidence type="ECO:0000256" key="3">
    <source>
        <dbReference type="ARBA" id="ARBA00023127"/>
    </source>
</evidence>
<accession>A0A811S0J6</accession>
<evidence type="ECO:0000313" key="10">
    <source>
        <dbReference type="Proteomes" id="UP000604825"/>
    </source>
</evidence>
<evidence type="ECO:0000259" key="8">
    <source>
        <dbReference type="SMART" id="SM01332"/>
    </source>
</evidence>
<comment type="caution">
    <text evidence="9">The sequence shown here is derived from an EMBL/GenBank/DDBJ whole genome shotgun (WGS) entry which is preliminary data.</text>
</comment>
<dbReference type="PANTHER" id="PTHR10177">
    <property type="entry name" value="CYCLINS"/>
    <property type="match status" value="1"/>
</dbReference>
<dbReference type="CDD" id="cd20543">
    <property type="entry name" value="CYCLIN_AtCycD-like_rpt1"/>
    <property type="match status" value="1"/>
</dbReference>
<dbReference type="GO" id="GO:0051301">
    <property type="term" value="P:cell division"/>
    <property type="evidence" value="ECO:0007669"/>
    <property type="project" value="UniProtKB-KW"/>
</dbReference>
<feature type="region of interest" description="Disordered" evidence="6">
    <location>
        <begin position="1"/>
        <end position="24"/>
    </location>
</feature>
<dbReference type="InterPro" id="IPR036915">
    <property type="entry name" value="Cyclin-like_sf"/>
</dbReference>
<dbReference type="EMBL" id="CAJGYO010000017">
    <property type="protein sequence ID" value="CAD6334593.1"/>
    <property type="molecule type" value="Genomic_DNA"/>
</dbReference>
<dbReference type="OrthoDB" id="5590282at2759"/>
<dbReference type="Pfam" id="PF00134">
    <property type="entry name" value="Cyclin_N"/>
    <property type="match status" value="1"/>
</dbReference>
<dbReference type="FunFam" id="1.10.472.10:FF:000040">
    <property type="entry name" value="D6-type cyclin"/>
    <property type="match status" value="1"/>
</dbReference>
<evidence type="ECO:0000259" key="7">
    <source>
        <dbReference type="SMART" id="SM00385"/>
    </source>
</evidence>
<comment type="similarity">
    <text evidence="1">Belongs to the cyclin family. Cyclin D subfamily.</text>
</comment>
<protein>
    <submittedName>
        <fullName evidence="9">Uncharacterized protein</fullName>
    </submittedName>
</protein>
<dbReference type="InterPro" id="IPR004367">
    <property type="entry name" value="Cyclin_C-dom"/>
</dbReference>